<reference evidence="8 9" key="1">
    <citation type="submission" date="2014-03" db="EMBL/GenBank/DDBJ databases">
        <authorList>
            <person name="Urmite Genomes U."/>
        </authorList>
    </citation>
    <scope>NUCLEOTIDE SEQUENCE [LARGE SCALE GENOMIC DNA]</scope>
    <source>
        <strain evidence="8 9">Vm-5</strain>
    </source>
</reference>
<accession>A0A024QHE4</accession>
<evidence type="ECO:0000256" key="7">
    <source>
        <dbReference type="SAM" id="Phobius"/>
    </source>
</evidence>
<comment type="subcellular location">
    <subcellularLocation>
        <location evidence="1">Cell membrane</location>
        <topology evidence="1">Multi-pass membrane protein</topology>
    </subcellularLocation>
</comment>
<comment type="caution">
    <text evidence="8">The sequence shown here is derived from an EMBL/GenBank/DDBJ whole genome shotgun (WGS) entry which is preliminary data.</text>
</comment>
<feature type="transmembrane region" description="Helical" evidence="7">
    <location>
        <begin position="292"/>
        <end position="317"/>
    </location>
</feature>
<dbReference type="InterPro" id="IPR002293">
    <property type="entry name" value="AA/rel_permease1"/>
</dbReference>
<evidence type="ECO:0000256" key="6">
    <source>
        <dbReference type="ARBA" id="ARBA00023136"/>
    </source>
</evidence>
<feature type="transmembrane region" description="Helical" evidence="7">
    <location>
        <begin position="123"/>
        <end position="148"/>
    </location>
</feature>
<proteinExistence type="predicted"/>
<name>A0A024QHE4_9BACI</name>
<feature type="transmembrane region" description="Helical" evidence="7">
    <location>
        <begin position="201"/>
        <end position="223"/>
    </location>
</feature>
<evidence type="ECO:0000256" key="4">
    <source>
        <dbReference type="ARBA" id="ARBA00022692"/>
    </source>
</evidence>
<keyword evidence="9" id="KW-1185">Reference proteome</keyword>
<dbReference type="Pfam" id="PF13520">
    <property type="entry name" value="AA_permease_2"/>
    <property type="match status" value="1"/>
</dbReference>
<dbReference type="AlphaFoldDB" id="A0A024QHE4"/>
<dbReference type="PIRSF" id="PIRSF006060">
    <property type="entry name" value="AA_transporter"/>
    <property type="match status" value="1"/>
</dbReference>
<feature type="transmembrane region" description="Helical" evidence="7">
    <location>
        <begin position="33"/>
        <end position="57"/>
    </location>
</feature>
<dbReference type="RefSeq" id="WP_021292473.1">
    <property type="nucleotide sequence ID" value="NZ_BNER01000005.1"/>
</dbReference>
<dbReference type="STRING" id="1462526.BN990_03994"/>
<dbReference type="Gene3D" id="1.20.1740.10">
    <property type="entry name" value="Amino acid/polyamine transporter I"/>
    <property type="match status" value="1"/>
</dbReference>
<sequence precursor="true">MKQDRRRITSISFLLMTFTAVFAFNNIINATASIGMAAVPTFLFATIFYFLPFALMIGEFSSANEDSESGVYSWIRTALGEKWAFLGSWSYFFVNLFYFVALLPQTLIYASFTFTGHNVFEGIHATLTISILSILVFWLATFVSIKGISWITKITDVSGFARILMGIGFIVLTLAVIFWIGVPSAQEFSTETVMPTTNWTYFMTLAWILQAVGGAEAVGVYVKDIKGGNKSFVKTLAISAISIGVIYALGAVSVGLIMPAGQLQDNYSTALFDAFTILGSHFGVGNGITTRFVGLIMLLSALGSLIIWMAAPVKILFSEIPKGIFGKWISKTNEEGNPTNALIIQGIVVTGLMIIPAIGIGAIDTLLATLINMTAATSLIPVLFLLISYIVLRVKKDNISRSFRMGSRNTGIFIGILLLALFTFAFLTSTFPSPWALIDYFQTGTYAEGSVNPLFKLLYNILGIIVFIGIALIFYKKYETKQKNN</sequence>
<evidence type="ECO:0000313" key="9">
    <source>
        <dbReference type="Proteomes" id="UP000028875"/>
    </source>
</evidence>
<protein>
    <submittedName>
        <fullName evidence="8">Inner membrane transporter YgjI</fullName>
    </submittedName>
</protein>
<feature type="transmembrane region" description="Helical" evidence="7">
    <location>
        <begin position="412"/>
        <end position="437"/>
    </location>
</feature>
<keyword evidence="4 7" id="KW-0812">Transmembrane</keyword>
<dbReference type="InterPro" id="IPR050367">
    <property type="entry name" value="APC_superfamily"/>
</dbReference>
<evidence type="ECO:0000313" key="8">
    <source>
        <dbReference type="EMBL" id="CDQ41620.1"/>
    </source>
</evidence>
<evidence type="ECO:0000256" key="3">
    <source>
        <dbReference type="ARBA" id="ARBA00022475"/>
    </source>
</evidence>
<keyword evidence="5 7" id="KW-1133">Transmembrane helix</keyword>
<keyword evidence="3" id="KW-1003">Cell membrane</keyword>
<feature type="transmembrane region" description="Helical" evidence="7">
    <location>
        <begin position="457"/>
        <end position="475"/>
    </location>
</feature>
<dbReference type="GO" id="GO:0005886">
    <property type="term" value="C:plasma membrane"/>
    <property type="evidence" value="ECO:0007669"/>
    <property type="project" value="UniProtKB-SubCell"/>
</dbReference>
<feature type="transmembrane region" description="Helical" evidence="7">
    <location>
        <begin position="338"/>
        <end position="363"/>
    </location>
</feature>
<gene>
    <name evidence="8" type="primary">ygjI</name>
    <name evidence="8" type="ORF">BN990_03994</name>
</gene>
<dbReference type="EMBL" id="CCDP010000003">
    <property type="protein sequence ID" value="CDQ41620.1"/>
    <property type="molecule type" value="Genomic_DNA"/>
</dbReference>
<feature type="transmembrane region" description="Helical" evidence="7">
    <location>
        <begin position="160"/>
        <end position="181"/>
    </location>
</feature>
<feature type="transmembrane region" description="Helical" evidence="7">
    <location>
        <begin position="369"/>
        <end position="392"/>
    </location>
</feature>
<dbReference type="eggNOG" id="COG0531">
    <property type="taxonomic scope" value="Bacteria"/>
</dbReference>
<evidence type="ECO:0000256" key="5">
    <source>
        <dbReference type="ARBA" id="ARBA00022989"/>
    </source>
</evidence>
<evidence type="ECO:0000256" key="1">
    <source>
        <dbReference type="ARBA" id="ARBA00004651"/>
    </source>
</evidence>
<organism evidence="8 9">
    <name type="scientific">Virgibacillus massiliensis</name>
    <dbReference type="NCBI Taxonomy" id="1462526"/>
    <lineage>
        <taxon>Bacteria</taxon>
        <taxon>Bacillati</taxon>
        <taxon>Bacillota</taxon>
        <taxon>Bacilli</taxon>
        <taxon>Bacillales</taxon>
        <taxon>Bacillaceae</taxon>
        <taxon>Virgibacillus</taxon>
    </lineage>
</organism>
<dbReference type="OrthoDB" id="9791588at2"/>
<dbReference type="PANTHER" id="PTHR42770">
    <property type="entry name" value="AMINO ACID TRANSPORTER-RELATED"/>
    <property type="match status" value="1"/>
</dbReference>
<keyword evidence="2" id="KW-0813">Transport</keyword>
<dbReference type="GO" id="GO:0022857">
    <property type="term" value="F:transmembrane transporter activity"/>
    <property type="evidence" value="ECO:0007669"/>
    <property type="project" value="InterPro"/>
</dbReference>
<evidence type="ECO:0000256" key="2">
    <source>
        <dbReference type="ARBA" id="ARBA00022448"/>
    </source>
</evidence>
<keyword evidence="6 7" id="KW-0472">Membrane</keyword>
<reference evidence="9" key="2">
    <citation type="submission" date="2014-05" db="EMBL/GenBank/DDBJ databases">
        <title>Draft genome sequence of Virgibacillus massiliensis Vm-5.</title>
        <authorList>
            <person name="Khelaifia S."/>
            <person name="Croce O."/>
            <person name="Lagier J.C."/>
            <person name="Raoult D."/>
        </authorList>
    </citation>
    <scope>NUCLEOTIDE SEQUENCE [LARGE SCALE GENOMIC DNA]</scope>
    <source>
        <strain evidence="9">Vm-5</strain>
    </source>
</reference>
<dbReference type="PANTHER" id="PTHR42770:SF15">
    <property type="entry name" value="GLUTAMATE_GAMMA-AMINOBUTYRATE ANTIPORTER-RELATED"/>
    <property type="match status" value="1"/>
</dbReference>
<feature type="transmembrane region" description="Helical" evidence="7">
    <location>
        <begin position="235"/>
        <end position="258"/>
    </location>
</feature>
<dbReference type="Proteomes" id="UP000028875">
    <property type="component" value="Unassembled WGS sequence"/>
</dbReference>
<feature type="transmembrane region" description="Helical" evidence="7">
    <location>
        <begin position="83"/>
        <end position="103"/>
    </location>
</feature>